<dbReference type="InterPro" id="IPR009061">
    <property type="entry name" value="DNA-bd_dom_put_sf"/>
</dbReference>
<evidence type="ECO:0000313" key="2">
    <source>
        <dbReference type="Proteomes" id="UP000327108"/>
    </source>
</evidence>
<dbReference type="InterPro" id="IPR010260">
    <property type="entry name" value="AlpA"/>
</dbReference>
<protein>
    <submittedName>
        <fullName evidence="1">AlpA family phage regulatory protein</fullName>
    </submittedName>
</protein>
<dbReference type="Proteomes" id="UP000327108">
    <property type="component" value="Unassembled WGS sequence"/>
</dbReference>
<dbReference type="Gene3D" id="1.10.238.160">
    <property type="match status" value="1"/>
</dbReference>
<comment type="caution">
    <text evidence="1">The sequence shown here is derived from an EMBL/GenBank/DDBJ whole genome shotgun (WGS) entry which is preliminary data.</text>
</comment>
<sequence>MQSQISTVQQRSLDHIKAPRLLDVNDVKRLTTLGKTTIYQYVKDDKFPKPLRLGANKIRWREDEIVEWLESLPRA</sequence>
<dbReference type="RefSeq" id="WP_151091868.1">
    <property type="nucleotide sequence ID" value="NZ_VYXQ01000004.1"/>
</dbReference>
<dbReference type="AlphaFoldDB" id="A0A5N1K4L1"/>
<evidence type="ECO:0000313" key="1">
    <source>
        <dbReference type="EMBL" id="KAA9369541.1"/>
    </source>
</evidence>
<keyword evidence="2" id="KW-1185">Reference proteome</keyword>
<proteinExistence type="predicted"/>
<gene>
    <name evidence="1" type="ORF">F3W84_05220</name>
</gene>
<name>A0A5N1K4L1_9HYPH</name>
<dbReference type="SUPFAM" id="SSF46955">
    <property type="entry name" value="Putative DNA-binding domain"/>
    <property type="match status" value="1"/>
</dbReference>
<accession>A0A5N1K4L1</accession>
<dbReference type="Pfam" id="PF05930">
    <property type="entry name" value="Phage_AlpA"/>
    <property type="match status" value="1"/>
</dbReference>
<dbReference type="EMBL" id="VYXQ01000004">
    <property type="protein sequence ID" value="KAA9369541.1"/>
    <property type="molecule type" value="Genomic_DNA"/>
</dbReference>
<organism evidence="1 2">
    <name type="scientific">Ochrobactrum quorumnocens</name>
    <dbReference type="NCBI Taxonomy" id="271865"/>
    <lineage>
        <taxon>Bacteria</taxon>
        <taxon>Pseudomonadati</taxon>
        <taxon>Pseudomonadota</taxon>
        <taxon>Alphaproteobacteria</taxon>
        <taxon>Hyphomicrobiales</taxon>
        <taxon>Brucellaceae</taxon>
        <taxon>Brucella/Ochrobactrum group</taxon>
        <taxon>Ochrobactrum</taxon>
    </lineage>
</organism>
<dbReference type="PANTHER" id="PTHR36154">
    <property type="entry name" value="DNA-BINDING TRANSCRIPTIONAL ACTIVATOR ALPA"/>
    <property type="match status" value="1"/>
</dbReference>
<dbReference type="InterPro" id="IPR052931">
    <property type="entry name" value="Prophage_regulatory_activator"/>
</dbReference>
<dbReference type="PANTHER" id="PTHR36154:SF1">
    <property type="entry name" value="DNA-BINDING TRANSCRIPTIONAL ACTIVATOR ALPA"/>
    <property type="match status" value="1"/>
</dbReference>
<reference evidence="1 2" key="1">
    <citation type="submission" date="2019-09" db="EMBL/GenBank/DDBJ databases">
        <title>Biological control of the noxious weed angled onion (Allium triquetrum) thwarted by endophytic bacteria in Victoria, Australia.</title>
        <authorList>
            <person name="Tehranchian P."/>
            <person name="Adair R.J."/>
            <person name="Van T.H."/>
            <person name="Morrison P.D."/>
            <person name="Williams H."/>
            <person name="Lawrie A.C."/>
        </authorList>
    </citation>
    <scope>NUCLEOTIDE SEQUENCE [LARGE SCALE GENOMIC DNA]</scope>
    <source>
        <strain evidence="1 2">RPTAtOch1</strain>
    </source>
</reference>